<evidence type="ECO:0000256" key="8">
    <source>
        <dbReference type="ARBA" id="ARBA00023242"/>
    </source>
</evidence>
<evidence type="ECO:0000259" key="15">
    <source>
        <dbReference type="PROSITE" id="PS51842"/>
    </source>
</evidence>
<evidence type="ECO:0000313" key="17">
    <source>
        <dbReference type="Proteomes" id="UP000886611"/>
    </source>
</evidence>
<feature type="non-terminal residue" evidence="16">
    <location>
        <position position="1"/>
    </location>
</feature>
<keyword evidence="5" id="KW-0416">Keratin</keyword>
<dbReference type="Gene3D" id="1.20.5.500">
    <property type="entry name" value="Single helix bin"/>
    <property type="match status" value="1"/>
</dbReference>
<dbReference type="EMBL" id="JAATIS010005477">
    <property type="protein sequence ID" value="KAG2459508.1"/>
    <property type="molecule type" value="Genomic_DNA"/>
</dbReference>
<dbReference type="Gene3D" id="1.20.5.1160">
    <property type="entry name" value="Vasodilator-stimulated phosphoprotein"/>
    <property type="match status" value="1"/>
</dbReference>
<dbReference type="InterPro" id="IPR003054">
    <property type="entry name" value="Keratin_II"/>
</dbReference>
<organism evidence="16 17">
    <name type="scientific">Polypterus senegalus</name>
    <name type="common">Senegal bichir</name>
    <dbReference type="NCBI Taxonomy" id="55291"/>
    <lineage>
        <taxon>Eukaryota</taxon>
        <taxon>Metazoa</taxon>
        <taxon>Chordata</taxon>
        <taxon>Craniata</taxon>
        <taxon>Vertebrata</taxon>
        <taxon>Euteleostomi</taxon>
        <taxon>Actinopterygii</taxon>
        <taxon>Polypteriformes</taxon>
        <taxon>Polypteridae</taxon>
        <taxon>Polypterus</taxon>
    </lineage>
</organism>
<feature type="region of interest" description="Disordered" evidence="14">
    <location>
        <begin position="374"/>
        <end position="396"/>
    </location>
</feature>
<evidence type="ECO:0000256" key="14">
    <source>
        <dbReference type="SAM" id="MobiDB-lite"/>
    </source>
</evidence>
<feature type="coiled-coil region" evidence="13">
    <location>
        <begin position="49"/>
        <end position="202"/>
    </location>
</feature>
<name>A0A8X8BJ20_POLSE</name>
<dbReference type="GO" id="GO:0005737">
    <property type="term" value="C:cytoplasm"/>
    <property type="evidence" value="ECO:0007669"/>
    <property type="project" value="UniProtKB-SubCell"/>
</dbReference>
<dbReference type="SUPFAM" id="SSF64593">
    <property type="entry name" value="Intermediate filament protein, coiled coil region"/>
    <property type="match status" value="2"/>
</dbReference>
<evidence type="ECO:0000256" key="12">
    <source>
        <dbReference type="ARBA" id="ARBA00042964"/>
    </source>
</evidence>
<evidence type="ECO:0000256" key="10">
    <source>
        <dbReference type="ARBA" id="ARBA00039429"/>
    </source>
</evidence>
<evidence type="ECO:0000256" key="7">
    <source>
        <dbReference type="ARBA" id="ARBA00023054"/>
    </source>
</evidence>
<gene>
    <name evidence="16" type="primary">Krt8_2</name>
    <name evidence="16" type="ORF">GTO96_0019305</name>
</gene>
<keyword evidence="7 13" id="KW-0175">Coiled coil</keyword>
<dbReference type="PANTHER" id="PTHR45616">
    <property type="entry name" value="GATA-TYPE DOMAIN-CONTAINING PROTEIN"/>
    <property type="match status" value="1"/>
</dbReference>
<keyword evidence="6" id="KW-0403">Intermediate filament</keyword>
<keyword evidence="4" id="KW-0963">Cytoplasm</keyword>
<dbReference type="Pfam" id="PF00038">
    <property type="entry name" value="Filament"/>
    <property type="match status" value="1"/>
</dbReference>
<dbReference type="GO" id="GO:0016363">
    <property type="term" value="C:nuclear matrix"/>
    <property type="evidence" value="ECO:0007669"/>
    <property type="project" value="UniProtKB-SubCell"/>
</dbReference>
<sequence>MDGARNFSSFSYSSPLNRASRLYRTPSSAGILVSNSPAQQIDPEIHEIKKQEKEEIKGLNNRFANYIDKVRSLEKQNKVLETQLKILQEKEDYKSNIDQIVAAFSSNLKQQIHILDNEKEKLQQELDRVQDLVEENKNKYEEEINKRNDLENDFVFNKKDVDEGFLQRVELESKLDSLMDELDLLKKLYNEEIQEMQSHMNNIPVTVEMDNSRGLDMDHIIQQVKAQYERIASRSREEAEQWNKVKFDDMKQQANQYDKELRETKKEIADITRLIQRLSSDAEALRNQRTNLENSFAEVEERGQAMVNDAKIQITELEEALKRAKQDMAQQVKDYQDLMNLKLALDIEIATYTKLLEGEESRIGNQGVVRFIPRPTVPNRFNPPSPETSPKNPESNAIDQLGVGERTSEIPNQQYGGTYRKTTNQLAYSAGFAQKMSQEQDLNTIQVNMASKFLTLKLQVWDNNECSMHSLRSKHVSLSNKV</sequence>
<evidence type="ECO:0000313" key="16">
    <source>
        <dbReference type="EMBL" id="KAG2459508.1"/>
    </source>
</evidence>
<protein>
    <recommendedName>
        <fullName evidence="10">Keratin, type II cytoskeletal 8</fullName>
    </recommendedName>
    <alternativeName>
        <fullName evidence="12">Cytokeratin-8</fullName>
    </alternativeName>
    <alternativeName>
        <fullName evidence="11">Keratin-8</fullName>
    </alternativeName>
</protein>
<dbReference type="FunFam" id="1.20.5.1160:FF:000001">
    <property type="entry name" value="Keratin type II"/>
    <property type="match status" value="1"/>
</dbReference>
<feature type="domain" description="IF rod" evidence="15">
    <location>
        <begin position="52"/>
        <end position="363"/>
    </location>
</feature>
<comment type="function">
    <text evidence="9">Together with KRT19, helps to link the contractile apparatus to dystrophin at the costameres of striated muscle.</text>
</comment>
<keyword evidence="8" id="KW-0539">Nucleus</keyword>
<dbReference type="PANTHER" id="PTHR45616:SF26">
    <property type="entry name" value="KERATIN, TYPE II CYTOSKELETAL 8"/>
    <property type="match status" value="1"/>
</dbReference>
<dbReference type="SMART" id="SM01391">
    <property type="entry name" value="Filament"/>
    <property type="match status" value="1"/>
</dbReference>
<reference evidence="16 17" key="1">
    <citation type="journal article" date="2021" name="Cell">
        <title>Tracing the genetic footprints of vertebrate landing in non-teleost ray-finned fishes.</title>
        <authorList>
            <person name="Bi X."/>
            <person name="Wang K."/>
            <person name="Yang L."/>
            <person name="Pan H."/>
            <person name="Jiang H."/>
            <person name="Wei Q."/>
            <person name="Fang M."/>
            <person name="Yu H."/>
            <person name="Zhu C."/>
            <person name="Cai Y."/>
            <person name="He Y."/>
            <person name="Gan X."/>
            <person name="Zeng H."/>
            <person name="Yu D."/>
            <person name="Zhu Y."/>
            <person name="Jiang H."/>
            <person name="Qiu Q."/>
            <person name="Yang H."/>
            <person name="Zhang Y.E."/>
            <person name="Wang W."/>
            <person name="Zhu M."/>
            <person name="He S."/>
            <person name="Zhang G."/>
        </authorList>
    </citation>
    <scope>NUCLEOTIDE SEQUENCE [LARGE SCALE GENOMIC DNA]</scope>
    <source>
        <strain evidence="16">Bchr_013</strain>
    </source>
</reference>
<dbReference type="PROSITE" id="PS51842">
    <property type="entry name" value="IF_ROD_2"/>
    <property type="match status" value="1"/>
</dbReference>
<evidence type="ECO:0000256" key="4">
    <source>
        <dbReference type="ARBA" id="ARBA00022490"/>
    </source>
</evidence>
<comment type="subcellular location">
    <subcellularLocation>
        <location evidence="2">Cytoplasm</location>
    </subcellularLocation>
    <subcellularLocation>
        <location evidence="1">Nucleus matrix</location>
    </subcellularLocation>
    <subcellularLocation>
        <location evidence="3">Nucleus</location>
        <location evidence="3">Nucleoplasm</location>
    </subcellularLocation>
</comment>
<dbReference type="FunFam" id="1.20.5.170:FF:000004">
    <property type="entry name" value="Keratin, type II cytoskeletal 5"/>
    <property type="match status" value="1"/>
</dbReference>
<feature type="coiled-coil region" evidence="13">
    <location>
        <begin position="247"/>
        <end position="341"/>
    </location>
</feature>
<evidence type="ECO:0000256" key="5">
    <source>
        <dbReference type="ARBA" id="ARBA00022744"/>
    </source>
</evidence>
<evidence type="ECO:0000256" key="11">
    <source>
        <dbReference type="ARBA" id="ARBA00042886"/>
    </source>
</evidence>
<evidence type="ECO:0000256" key="1">
    <source>
        <dbReference type="ARBA" id="ARBA00004109"/>
    </source>
</evidence>
<evidence type="ECO:0000256" key="13">
    <source>
        <dbReference type="SAM" id="Coils"/>
    </source>
</evidence>
<evidence type="ECO:0000256" key="9">
    <source>
        <dbReference type="ARBA" id="ARBA00037766"/>
    </source>
</evidence>
<dbReference type="AlphaFoldDB" id="A0A8X8BJ20"/>
<evidence type="ECO:0000256" key="2">
    <source>
        <dbReference type="ARBA" id="ARBA00004496"/>
    </source>
</evidence>
<dbReference type="GO" id="GO:0045095">
    <property type="term" value="C:keratin filament"/>
    <property type="evidence" value="ECO:0007669"/>
    <property type="project" value="InterPro"/>
</dbReference>
<dbReference type="Gene3D" id="1.20.5.170">
    <property type="match status" value="1"/>
</dbReference>
<dbReference type="GO" id="GO:0005654">
    <property type="term" value="C:nucleoplasm"/>
    <property type="evidence" value="ECO:0007669"/>
    <property type="project" value="UniProtKB-SubCell"/>
</dbReference>
<proteinExistence type="predicted"/>
<dbReference type="InterPro" id="IPR039008">
    <property type="entry name" value="IF_rod_dom"/>
</dbReference>
<keyword evidence="17" id="KW-1185">Reference proteome</keyword>
<comment type="caution">
    <text evidence="16">The sequence shown here is derived from an EMBL/GenBank/DDBJ whole genome shotgun (WGS) entry which is preliminary data.</text>
</comment>
<evidence type="ECO:0000256" key="6">
    <source>
        <dbReference type="ARBA" id="ARBA00022754"/>
    </source>
</evidence>
<feature type="non-terminal residue" evidence="16">
    <location>
        <position position="482"/>
    </location>
</feature>
<dbReference type="Proteomes" id="UP000886611">
    <property type="component" value="Unassembled WGS sequence"/>
</dbReference>
<accession>A0A8X8BJ20</accession>
<dbReference type="PRINTS" id="PR01276">
    <property type="entry name" value="TYPE2KERATIN"/>
</dbReference>
<evidence type="ECO:0000256" key="3">
    <source>
        <dbReference type="ARBA" id="ARBA00004642"/>
    </source>
</evidence>